<comment type="caution">
    <text evidence="3">The sequence shown here is derived from an EMBL/GenBank/DDBJ whole genome shotgun (WGS) entry which is preliminary data.</text>
</comment>
<feature type="domain" description="AbiJ-NTD3" evidence="2">
    <location>
        <begin position="116"/>
        <end position="280"/>
    </location>
</feature>
<dbReference type="AlphaFoldDB" id="A0A087PQF8"/>
<feature type="domain" description="Abortive infection protein-like C-terminal" evidence="1">
    <location>
        <begin position="323"/>
        <end position="404"/>
    </location>
</feature>
<evidence type="ECO:0000259" key="2">
    <source>
        <dbReference type="Pfam" id="PF18860"/>
    </source>
</evidence>
<dbReference type="Pfam" id="PF14355">
    <property type="entry name" value="Abi_C"/>
    <property type="match status" value="1"/>
</dbReference>
<sequence>MTTDFSNSSAILATVTRILEAEELTQAAAILKMADANFEKTGYDNWNGGTDLYTLYLKVDAAIFAQLGSTRDELEQQITQHLKPVVDGFSDDWVSVQIRPRVETRTGWRSLGGNNLTEITRRNIRDYFRVTGTGWWGDLDETDFLGRLYNLATLPSHDHRFTDAAGDIWQHRHNNDDWPNDWVFEDARFGLADSDEKLLRFLAETVHPAVRQDSTHIKTLVDELNARLRPDGWELTEAEIISGRPCYAAQRHSSGTVSAIMRARAVADALDADWMRREIHRLEKAVDTDPSLAVGTAKELVETCCKTILNQKKVEFTKSTDLPRLVKLVATELKLVPEGISEATKGADIIRSILGNLATLTKGLAELRGLYGTGHGRDGKHRGLGPRHAKLAVASAVAFIEFVTETYHERQG</sequence>
<name>A0A087PQF8_9PROT</name>
<dbReference type="eggNOG" id="COG1131">
    <property type="taxonomic scope" value="Bacteria"/>
</dbReference>
<dbReference type="Pfam" id="PF18860">
    <property type="entry name" value="AbiJ_NTD3"/>
    <property type="match status" value="1"/>
</dbReference>
<organism evidence="3 4">
    <name type="scientific">Acetobacter malorum</name>
    <dbReference type="NCBI Taxonomy" id="178901"/>
    <lineage>
        <taxon>Bacteria</taxon>
        <taxon>Pseudomonadati</taxon>
        <taxon>Pseudomonadota</taxon>
        <taxon>Alphaproteobacteria</taxon>
        <taxon>Acetobacterales</taxon>
        <taxon>Acetobacteraceae</taxon>
        <taxon>Acetobacter</taxon>
    </lineage>
</organism>
<proteinExistence type="predicted"/>
<evidence type="ECO:0008006" key="5">
    <source>
        <dbReference type="Google" id="ProtNLM"/>
    </source>
</evidence>
<evidence type="ECO:0000259" key="1">
    <source>
        <dbReference type="Pfam" id="PF14355"/>
    </source>
</evidence>
<reference evidence="3 4" key="1">
    <citation type="submission" date="2016-03" db="EMBL/GenBank/DDBJ databases">
        <title>Draft genome sequence of Acetobacter malorum CECT 7742, a strain isolated from strawberry vinegar.</title>
        <authorList>
            <person name="Sainz F."/>
            <person name="Mas A."/>
            <person name="Torija M.J."/>
        </authorList>
    </citation>
    <scope>NUCLEOTIDE SEQUENCE [LARGE SCALE GENOMIC DNA]</scope>
    <source>
        <strain evidence="3 4">CECT 7742</strain>
    </source>
</reference>
<protein>
    <recommendedName>
        <fullName evidence="5">Abortive infection protein-like C-terminal domain-containing protein</fullName>
    </recommendedName>
</protein>
<dbReference type="EMBL" id="LVHD01000014">
    <property type="protein sequence ID" value="OAG77376.1"/>
    <property type="molecule type" value="Genomic_DNA"/>
</dbReference>
<dbReference type="Proteomes" id="UP000077349">
    <property type="component" value="Unassembled WGS sequence"/>
</dbReference>
<gene>
    <name evidence="3" type="ORF">Amal_01363</name>
</gene>
<accession>A0A087PQF8</accession>
<dbReference type="InterPro" id="IPR041427">
    <property type="entry name" value="AbiJ-NTD3"/>
</dbReference>
<dbReference type="PATRIC" id="fig|178901.10.peg.1462"/>
<dbReference type="InterPro" id="IPR026001">
    <property type="entry name" value="Abi-like_C"/>
</dbReference>
<evidence type="ECO:0000313" key="3">
    <source>
        <dbReference type="EMBL" id="OAG77376.1"/>
    </source>
</evidence>
<evidence type="ECO:0000313" key="4">
    <source>
        <dbReference type="Proteomes" id="UP000077349"/>
    </source>
</evidence>